<proteinExistence type="predicted"/>
<reference evidence="1" key="1">
    <citation type="submission" date="2021-02" db="EMBL/GenBank/DDBJ databases">
        <authorList>
            <person name="Nowell W R."/>
        </authorList>
    </citation>
    <scope>NUCLEOTIDE SEQUENCE</scope>
</reference>
<accession>A0A820PT54</accession>
<dbReference type="Proteomes" id="UP000663868">
    <property type="component" value="Unassembled WGS sequence"/>
</dbReference>
<evidence type="ECO:0000313" key="2">
    <source>
        <dbReference type="Proteomes" id="UP000663868"/>
    </source>
</evidence>
<organism evidence="1 2">
    <name type="scientific">Adineta steineri</name>
    <dbReference type="NCBI Taxonomy" id="433720"/>
    <lineage>
        <taxon>Eukaryota</taxon>
        <taxon>Metazoa</taxon>
        <taxon>Spiralia</taxon>
        <taxon>Gnathifera</taxon>
        <taxon>Rotifera</taxon>
        <taxon>Eurotatoria</taxon>
        <taxon>Bdelloidea</taxon>
        <taxon>Adinetida</taxon>
        <taxon>Adinetidae</taxon>
        <taxon>Adineta</taxon>
    </lineage>
</organism>
<dbReference type="EMBL" id="CAJOBB010025329">
    <property type="protein sequence ID" value="CAF4407673.1"/>
    <property type="molecule type" value="Genomic_DNA"/>
</dbReference>
<protein>
    <submittedName>
        <fullName evidence="1">Uncharacterized protein</fullName>
    </submittedName>
</protein>
<dbReference type="AlphaFoldDB" id="A0A820PT54"/>
<gene>
    <name evidence="1" type="ORF">KXQ929_LOCUS51394</name>
</gene>
<comment type="caution">
    <text evidence="1">The sequence shown here is derived from an EMBL/GenBank/DDBJ whole genome shotgun (WGS) entry which is preliminary data.</text>
</comment>
<evidence type="ECO:0000313" key="1">
    <source>
        <dbReference type="EMBL" id="CAF4407673.1"/>
    </source>
</evidence>
<name>A0A820PT54_9BILA</name>
<sequence length="66" mass="7669">MVRFLNLRAMVPKINSTNYAYVYAHRPTFKVKSAFRDQKLLPDAVGHFAELANSLKIHDMNRISDF</sequence>